<gene>
    <name evidence="1" type="ORF">HMPREF9441_00874</name>
</gene>
<comment type="caution">
    <text evidence="1">The sequence shown here is derived from an EMBL/GenBank/DDBJ whole genome shotgun (WGS) entry which is preliminary data.</text>
</comment>
<reference evidence="1 2" key="1">
    <citation type="submission" date="2011-03" db="EMBL/GenBank/DDBJ databases">
        <authorList>
            <person name="Weinstock G."/>
            <person name="Sodergren E."/>
            <person name="Clifton S."/>
            <person name="Fulton L."/>
            <person name="Fulton B."/>
            <person name="Courtney L."/>
            <person name="Fronick C."/>
            <person name="Harrison M."/>
            <person name="Strong C."/>
            <person name="Farmer C."/>
            <person name="Delahaunty K."/>
            <person name="Markovic C."/>
            <person name="Hall O."/>
            <person name="Minx P."/>
            <person name="Tomlinson C."/>
            <person name="Mitreva M."/>
            <person name="Hou S."/>
            <person name="Chen J."/>
            <person name="Wollam A."/>
            <person name="Pepin K.H."/>
            <person name="Johnson M."/>
            <person name="Bhonagiri V."/>
            <person name="Zhang X."/>
            <person name="Suruliraj S."/>
            <person name="Warren W."/>
            <person name="Chinwalla A."/>
            <person name="Mardis E.R."/>
            <person name="Wilson R.K."/>
        </authorList>
    </citation>
    <scope>NUCLEOTIDE SEQUENCE [LARGE SCALE GENOMIC DNA]</scope>
    <source>
        <strain evidence="1 2">YIT 11840</strain>
    </source>
</reference>
<dbReference type="HOGENOM" id="CLU_3138688_0_0_10"/>
<dbReference type="STRING" id="762968.HMPREF9441_00874"/>
<proteinExistence type="predicted"/>
<name>G5SNE5_9BACT</name>
<sequence length="49" mass="5827">MFEAFVSIFSTNTTFRNKICPSRKKPPSFISYSQPKKNKTIKYRAFYQV</sequence>
<protein>
    <submittedName>
        <fullName evidence="1">Uncharacterized protein</fullName>
    </submittedName>
</protein>
<evidence type="ECO:0000313" key="2">
    <source>
        <dbReference type="Proteomes" id="UP000003598"/>
    </source>
</evidence>
<dbReference type="EMBL" id="AFFY01000015">
    <property type="protein sequence ID" value="EHH01211.1"/>
    <property type="molecule type" value="Genomic_DNA"/>
</dbReference>
<keyword evidence="2" id="KW-1185">Reference proteome</keyword>
<organism evidence="1 2">
    <name type="scientific">Paraprevotella clara YIT 11840</name>
    <dbReference type="NCBI Taxonomy" id="762968"/>
    <lineage>
        <taxon>Bacteria</taxon>
        <taxon>Pseudomonadati</taxon>
        <taxon>Bacteroidota</taxon>
        <taxon>Bacteroidia</taxon>
        <taxon>Bacteroidales</taxon>
        <taxon>Prevotellaceae</taxon>
        <taxon>Paraprevotella</taxon>
    </lineage>
</organism>
<accession>G5SNE5</accession>
<dbReference type="AlphaFoldDB" id="G5SNE5"/>
<dbReference type="Proteomes" id="UP000003598">
    <property type="component" value="Unassembled WGS sequence"/>
</dbReference>
<evidence type="ECO:0000313" key="1">
    <source>
        <dbReference type="EMBL" id="EHH01211.1"/>
    </source>
</evidence>